<dbReference type="SUPFAM" id="SSF53383">
    <property type="entry name" value="PLP-dependent transferases"/>
    <property type="match status" value="1"/>
</dbReference>
<keyword evidence="1" id="KW-0808">Transferase</keyword>
<dbReference type="GO" id="GO:0008483">
    <property type="term" value="F:transaminase activity"/>
    <property type="evidence" value="ECO:0007669"/>
    <property type="project" value="UniProtKB-KW"/>
</dbReference>
<comment type="caution">
    <text evidence="1">The sequence shown here is derived from an EMBL/GenBank/DDBJ whole genome shotgun (WGS) entry which is preliminary data.</text>
</comment>
<protein>
    <submittedName>
        <fullName evidence="1">Aminotransferase class V-fold PLP-dependent enzyme</fullName>
    </submittedName>
</protein>
<keyword evidence="2" id="KW-1185">Reference proteome</keyword>
<reference evidence="1 2" key="1">
    <citation type="submission" date="2024-09" db="EMBL/GenBank/DDBJ databases">
        <authorList>
            <person name="Sun Q."/>
            <person name="Mori K."/>
        </authorList>
    </citation>
    <scope>NUCLEOTIDE SEQUENCE [LARGE SCALE GENOMIC DNA]</scope>
    <source>
        <strain evidence="1 2">CCM 3426</strain>
    </source>
</reference>
<dbReference type="Proteomes" id="UP001589647">
    <property type="component" value="Unassembled WGS sequence"/>
</dbReference>
<evidence type="ECO:0000313" key="2">
    <source>
        <dbReference type="Proteomes" id="UP001589647"/>
    </source>
</evidence>
<gene>
    <name evidence="1" type="ORF">ACFFV7_26420</name>
</gene>
<organism evidence="1 2">
    <name type="scientific">Nonomuraea spiralis</name>
    <dbReference type="NCBI Taxonomy" id="46182"/>
    <lineage>
        <taxon>Bacteria</taxon>
        <taxon>Bacillati</taxon>
        <taxon>Actinomycetota</taxon>
        <taxon>Actinomycetes</taxon>
        <taxon>Streptosporangiales</taxon>
        <taxon>Streptosporangiaceae</taxon>
        <taxon>Nonomuraea</taxon>
    </lineage>
</organism>
<dbReference type="Gene3D" id="3.90.1150.10">
    <property type="entry name" value="Aspartate Aminotransferase, domain 1"/>
    <property type="match status" value="1"/>
</dbReference>
<dbReference type="InterPro" id="IPR015421">
    <property type="entry name" value="PyrdxlP-dep_Trfase_major"/>
</dbReference>
<dbReference type="Gene3D" id="3.40.640.10">
    <property type="entry name" value="Type I PLP-dependent aspartate aminotransferase-like (Major domain)"/>
    <property type="match status" value="1"/>
</dbReference>
<keyword evidence="1" id="KW-0032">Aminotransferase</keyword>
<evidence type="ECO:0000313" key="1">
    <source>
        <dbReference type="EMBL" id="MFB9204755.1"/>
    </source>
</evidence>
<dbReference type="InterPro" id="IPR015422">
    <property type="entry name" value="PyrdxlP-dep_Trfase_small"/>
</dbReference>
<proteinExistence type="predicted"/>
<accession>A0ABV5ILE2</accession>
<dbReference type="EMBL" id="JBHMEI010000020">
    <property type="protein sequence ID" value="MFB9204755.1"/>
    <property type="molecule type" value="Genomic_DNA"/>
</dbReference>
<sequence length="398" mass="42616">MNDLSARLAPHYAAFRAADRLLLTGHSHQAWPDAALDGQIEAFADAARDVDDKWAAAFKQADRVREGFRLFLGDPYAELALGSSTHELVLRFLSALDLRGRPRLVTSGGEFHTLRRQLARLAEEGVEVVVVPPEPAGTLAARLAEAACDRTAAVLVSAVLFETSRIVPGLDALAAACRRRGVELLVDAYHALGVVPFSTAGIDSAWVVGGGYKYLQLGEGNCVLRLPAHADRLRPVVTGWYAEFAELADDPRAAGRVGYPVGAARFAGATYDPVSHYRAARVFDFFAGQGLTPPVLRAVSLRQRGLLAARFDAIDAPEHVISRDRDAAPEEFGGFLALRSPYAGRLRAGLAARGVQADSRGDHLRLGPAPYLSDAQLGAAMDHLAEEIRALSATSRAA</sequence>
<name>A0ABV5ILE2_9ACTN</name>
<dbReference type="RefSeq" id="WP_229824468.1">
    <property type="nucleotide sequence ID" value="NZ_BMRC01000013.1"/>
</dbReference>
<dbReference type="InterPro" id="IPR015424">
    <property type="entry name" value="PyrdxlP-dep_Trfase"/>
</dbReference>